<protein>
    <submittedName>
        <fullName evidence="10">PTS sugar transporter subunit IIC</fullName>
    </submittedName>
</protein>
<evidence type="ECO:0000256" key="6">
    <source>
        <dbReference type="ARBA" id="ARBA00022989"/>
    </source>
</evidence>
<comment type="caution">
    <text evidence="10">The sequence shown here is derived from an EMBL/GenBank/DDBJ whole genome shotgun (WGS) entry which is preliminary data.</text>
</comment>
<gene>
    <name evidence="10" type="ORF">EQF91_04290</name>
</gene>
<dbReference type="GeneID" id="97030244"/>
<keyword evidence="6 8" id="KW-1133">Transmembrane helix</keyword>
<evidence type="ECO:0000256" key="7">
    <source>
        <dbReference type="ARBA" id="ARBA00023136"/>
    </source>
</evidence>
<feature type="transmembrane region" description="Helical" evidence="8">
    <location>
        <begin position="121"/>
        <end position="143"/>
    </location>
</feature>
<organism evidence="10 11">
    <name type="scientific">Helcococcus ovis</name>
    <dbReference type="NCBI Taxonomy" id="72026"/>
    <lineage>
        <taxon>Bacteria</taxon>
        <taxon>Bacillati</taxon>
        <taxon>Bacillota</taxon>
        <taxon>Tissierellia</taxon>
        <taxon>Tissierellales</taxon>
        <taxon>Peptoniphilaceae</taxon>
        <taxon>Helcococcus</taxon>
    </lineage>
</organism>
<feature type="domain" description="Phosphotransferase system EIIC" evidence="9">
    <location>
        <begin position="6"/>
        <end position="330"/>
    </location>
</feature>
<feature type="transmembrane region" description="Helical" evidence="8">
    <location>
        <begin position="163"/>
        <end position="188"/>
    </location>
</feature>
<feature type="transmembrane region" description="Helical" evidence="8">
    <location>
        <begin position="12"/>
        <end position="33"/>
    </location>
</feature>
<feature type="transmembrane region" description="Helical" evidence="8">
    <location>
        <begin position="294"/>
        <end position="318"/>
    </location>
</feature>
<keyword evidence="11" id="KW-1185">Reference proteome</keyword>
<evidence type="ECO:0000259" key="9">
    <source>
        <dbReference type="Pfam" id="PF13303"/>
    </source>
</evidence>
<keyword evidence="5 8" id="KW-0812">Transmembrane</keyword>
<evidence type="ECO:0000256" key="8">
    <source>
        <dbReference type="SAM" id="Phobius"/>
    </source>
</evidence>
<dbReference type="AlphaFoldDB" id="A0A4R9C1D9"/>
<feature type="transmembrane region" description="Helical" evidence="8">
    <location>
        <begin position="244"/>
        <end position="264"/>
    </location>
</feature>
<evidence type="ECO:0000256" key="4">
    <source>
        <dbReference type="ARBA" id="ARBA00022597"/>
    </source>
</evidence>
<dbReference type="Pfam" id="PF13303">
    <property type="entry name" value="PTS_EIIC_2"/>
    <property type="match status" value="1"/>
</dbReference>
<evidence type="ECO:0000256" key="3">
    <source>
        <dbReference type="ARBA" id="ARBA00022475"/>
    </source>
</evidence>
<dbReference type="InterPro" id="IPR003352">
    <property type="entry name" value="PTS_EIIC"/>
</dbReference>
<dbReference type="GO" id="GO:0008982">
    <property type="term" value="F:protein-N(PI)-phosphohistidine-sugar phosphotransferase activity"/>
    <property type="evidence" value="ECO:0007669"/>
    <property type="project" value="InterPro"/>
</dbReference>
<keyword evidence="7 8" id="KW-0472">Membrane</keyword>
<proteinExistence type="predicted"/>
<comment type="subcellular location">
    <subcellularLocation>
        <location evidence="1">Cell membrane</location>
        <topology evidence="1">Multi-pass membrane protein</topology>
    </subcellularLocation>
</comment>
<evidence type="ECO:0000256" key="2">
    <source>
        <dbReference type="ARBA" id="ARBA00022448"/>
    </source>
</evidence>
<sequence>MKNYFIKVLNGMALGLFSSLLIGLILKQVGMLVKFDLLIQFGDMAQKLMAPAIGAGVAYAINAPGLVIFSAMIAGAIGGGSVNTVDGKTLISIGEPVGAFISSLVASEFGKRIYGKTKVDIILVPASVIIIGGLVGFYLSPYISKGMNYIGEIINFATHQQPFLMGLLISLIMGIILTLPISSAAIGISLGLNGLAAGAAIVGGASHMVGFAIASYRENGFGGLISQGLGTSMLQIGNIVKKPIIMLPAIISSIILGPISTVIFKMQATPAGSGMGTSGLVGQFSTYSAMGKNAFLGVLLLHFILPGIISYLVSSFMYKKGYIKMGDMKLSNGK</sequence>
<evidence type="ECO:0000313" key="10">
    <source>
        <dbReference type="EMBL" id="TFF66316.1"/>
    </source>
</evidence>
<name>A0A4R9C1D9_9FIRM</name>
<evidence type="ECO:0000256" key="1">
    <source>
        <dbReference type="ARBA" id="ARBA00004651"/>
    </source>
</evidence>
<dbReference type="OrthoDB" id="396983at2"/>
<evidence type="ECO:0000313" key="11">
    <source>
        <dbReference type="Proteomes" id="UP000297454"/>
    </source>
</evidence>
<dbReference type="GO" id="GO:0005886">
    <property type="term" value="C:plasma membrane"/>
    <property type="evidence" value="ECO:0007669"/>
    <property type="project" value="UniProtKB-SubCell"/>
</dbReference>
<dbReference type="GO" id="GO:0009401">
    <property type="term" value="P:phosphoenolpyruvate-dependent sugar phosphotransferase system"/>
    <property type="evidence" value="ECO:0007669"/>
    <property type="project" value="InterPro"/>
</dbReference>
<reference evidence="10 11" key="1">
    <citation type="submission" date="2019-01" db="EMBL/GenBank/DDBJ databases">
        <title>Draft Genome Sequences of Helcococcus ovis Strains Isolated from the Uterus and Vagina of Dairy Cows with Metritis.</title>
        <authorList>
            <person name="Cunha F."/>
            <person name="Jeon S.J."/>
            <person name="Kutzer P."/>
            <person name="Galvao K.N."/>
        </authorList>
    </citation>
    <scope>NUCLEOTIDE SEQUENCE [LARGE SCALE GENOMIC DNA]</scope>
    <source>
        <strain evidence="10 11">KG-37</strain>
    </source>
</reference>
<dbReference type="EMBL" id="SCFR01000011">
    <property type="protein sequence ID" value="TFF66316.1"/>
    <property type="molecule type" value="Genomic_DNA"/>
</dbReference>
<feature type="transmembrane region" description="Helical" evidence="8">
    <location>
        <begin position="195"/>
        <end position="214"/>
    </location>
</feature>
<accession>A0A4R9C1D9</accession>
<keyword evidence="2" id="KW-0813">Transport</keyword>
<evidence type="ECO:0000256" key="5">
    <source>
        <dbReference type="ARBA" id="ARBA00022692"/>
    </source>
</evidence>
<dbReference type="RefSeq" id="WP_134711227.1">
    <property type="nucleotide sequence ID" value="NZ_CP119081.1"/>
</dbReference>
<feature type="transmembrane region" description="Helical" evidence="8">
    <location>
        <begin position="53"/>
        <end position="77"/>
    </location>
</feature>
<keyword evidence="4 10" id="KW-0762">Sugar transport</keyword>
<dbReference type="Proteomes" id="UP000297454">
    <property type="component" value="Unassembled WGS sequence"/>
</dbReference>
<keyword evidence="3" id="KW-1003">Cell membrane</keyword>